<keyword evidence="1" id="KW-0805">Transcription regulation</keyword>
<keyword evidence="2" id="KW-0238">DNA-binding</keyword>
<evidence type="ECO:0000256" key="3">
    <source>
        <dbReference type="ARBA" id="ARBA00023163"/>
    </source>
</evidence>
<dbReference type="InterPro" id="IPR000524">
    <property type="entry name" value="Tscrpt_reg_HTH_GntR"/>
</dbReference>
<dbReference type="Pfam" id="PF07729">
    <property type="entry name" value="FCD"/>
    <property type="match status" value="1"/>
</dbReference>
<dbReference type="PRINTS" id="PR00033">
    <property type="entry name" value="HTHASNC"/>
</dbReference>
<dbReference type="Pfam" id="PF00392">
    <property type="entry name" value="GntR"/>
    <property type="match status" value="1"/>
</dbReference>
<dbReference type="CDD" id="cd07377">
    <property type="entry name" value="WHTH_GntR"/>
    <property type="match status" value="1"/>
</dbReference>
<dbReference type="InterPro" id="IPR011711">
    <property type="entry name" value="GntR_C"/>
</dbReference>
<evidence type="ECO:0000256" key="2">
    <source>
        <dbReference type="ARBA" id="ARBA00023125"/>
    </source>
</evidence>
<feature type="domain" description="HTH gntR-type" evidence="4">
    <location>
        <begin position="14"/>
        <end position="81"/>
    </location>
</feature>
<evidence type="ECO:0000259" key="4">
    <source>
        <dbReference type="PROSITE" id="PS50949"/>
    </source>
</evidence>
<dbReference type="EMBL" id="JBEYXV010000020">
    <property type="protein sequence ID" value="MEU6825421.1"/>
    <property type="molecule type" value="Genomic_DNA"/>
</dbReference>
<gene>
    <name evidence="5" type="ORF">ABZ921_32790</name>
</gene>
<dbReference type="SUPFAM" id="SSF48008">
    <property type="entry name" value="GntR ligand-binding domain-like"/>
    <property type="match status" value="1"/>
</dbReference>
<dbReference type="Proteomes" id="UP001551176">
    <property type="component" value="Unassembled WGS sequence"/>
</dbReference>
<comment type="caution">
    <text evidence="5">The sequence shown here is derived from an EMBL/GenBank/DDBJ whole genome shotgun (WGS) entry which is preliminary data.</text>
</comment>
<dbReference type="SMART" id="SM00895">
    <property type="entry name" value="FCD"/>
    <property type="match status" value="1"/>
</dbReference>
<dbReference type="Gene3D" id="1.10.10.10">
    <property type="entry name" value="Winged helix-like DNA-binding domain superfamily/Winged helix DNA-binding domain"/>
    <property type="match status" value="1"/>
</dbReference>
<sequence>MTVSRWAGQLPTVKSKADLVHESLRTAIADGTLAPGERVNMDELARSFGVSKIPVREAVKRLESQGLLTSRIHSGVTVAGVDRAEMRGVFLAREAIEGLVSGLAAENTSAELLHELARIQKAMRKALAAGTLDALPGLNSEFHQVLACASGYRTLAELTEQLLLTIRRHRVTAPMDETNWQSVIQEHGAIIEAVRRGDARAATTASRAHTAAQSQHEAAAAL</sequence>
<dbReference type="Gene3D" id="1.20.120.530">
    <property type="entry name" value="GntR ligand-binding domain-like"/>
    <property type="match status" value="1"/>
</dbReference>
<evidence type="ECO:0000313" key="6">
    <source>
        <dbReference type="Proteomes" id="UP001551176"/>
    </source>
</evidence>
<dbReference type="InterPro" id="IPR036388">
    <property type="entry name" value="WH-like_DNA-bd_sf"/>
</dbReference>
<dbReference type="InterPro" id="IPR000485">
    <property type="entry name" value="AsnC-type_HTH_dom"/>
</dbReference>
<evidence type="ECO:0000256" key="1">
    <source>
        <dbReference type="ARBA" id="ARBA00023015"/>
    </source>
</evidence>
<dbReference type="SUPFAM" id="SSF46785">
    <property type="entry name" value="Winged helix' DNA-binding domain"/>
    <property type="match status" value="1"/>
</dbReference>
<evidence type="ECO:0000313" key="5">
    <source>
        <dbReference type="EMBL" id="MEU6825421.1"/>
    </source>
</evidence>
<dbReference type="InterPro" id="IPR036390">
    <property type="entry name" value="WH_DNA-bd_sf"/>
</dbReference>
<reference evidence="5 6" key="1">
    <citation type="submission" date="2024-06" db="EMBL/GenBank/DDBJ databases">
        <title>The Natural Products Discovery Center: Release of the First 8490 Sequenced Strains for Exploring Actinobacteria Biosynthetic Diversity.</title>
        <authorList>
            <person name="Kalkreuter E."/>
            <person name="Kautsar S.A."/>
            <person name="Yang D."/>
            <person name="Bader C.D."/>
            <person name="Teijaro C.N."/>
            <person name="Fluegel L."/>
            <person name="Davis C.M."/>
            <person name="Simpson J.R."/>
            <person name="Lauterbach L."/>
            <person name="Steele A.D."/>
            <person name="Gui C."/>
            <person name="Meng S."/>
            <person name="Li G."/>
            <person name="Viehrig K."/>
            <person name="Ye F."/>
            <person name="Su P."/>
            <person name="Kiefer A.F."/>
            <person name="Nichols A."/>
            <person name="Cepeda A.J."/>
            <person name="Yan W."/>
            <person name="Fan B."/>
            <person name="Jiang Y."/>
            <person name="Adhikari A."/>
            <person name="Zheng C.-J."/>
            <person name="Schuster L."/>
            <person name="Cowan T.M."/>
            <person name="Smanski M.J."/>
            <person name="Chevrette M.G."/>
            <person name="De Carvalho L.P.S."/>
            <person name="Shen B."/>
        </authorList>
    </citation>
    <scope>NUCLEOTIDE SEQUENCE [LARGE SCALE GENOMIC DNA]</scope>
    <source>
        <strain evidence="5 6">NPDC046838</strain>
    </source>
</reference>
<dbReference type="PANTHER" id="PTHR43537:SF24">
    <property type="entry name" value="GLUCONATE OPERON TRANSCRIPTIONAL REPRESSOR"/>
    <property type="match status" value="1"/>
</dbReference>
<dbReference type="RefSeq" id="WP_359355824.1">
    <property type="nucleotide sequence ID" value="NZ_JBEYXV010000020.1"/>
</dbReference>
<name>A0ABV3BWM2_9ACTN</name>
<proteinExistence type="predicted"/>
<accession>A0ABV3BWM2</accession>
<keyword evidence="6" id="KW-1185">Reference proteome</keyword>
<dbReference type="PROSITE" id="PS50949">
    <property type="entry name" value="HTH_GNTR"/>
    <property type="match status" value="1"/>
</dbReference>
<dbReference type="InterPro" id="IPR008920">
    <property type="entry name" value="TF_FadR/GntR_C"/>
</dbReference>
<dbReference type="SMART" id="SM00345">
    <property type="entry name" value="HTH_GNTR"/>
    <property type="match status" value="1"/>
</dbReference>
<dbReference type="PANTHER" id="PTHR43537">
    <property type="entry name" value="TRANSCRIPTIONAL REGULATOR, GNTR FAMILY"/>
    <property type="match status" value="1"/>
</dbReference>
<keyword evidence="3" id="KW-0804">Transcription</keyword>
<protein>
    <submittedName>
        <fullName evidence="5">GntR family transcriptional regulator</fullName>
    </submittedName>
</protein>
<organism evidence="5 6">
    <name type="scientific">Streptomyces atriruber</name>
    <dbReference type="NCBI Taxonomy" id="545121"/>
    <lineage>
        <taxon>Bacteria</taxon>
        <taxon>Bacillati</taxon>
        <taxon>Actinomycetota</taxon>
        <taxon>Actinomycetes</taxon>
        <taxon>Kitasatosporales</taxon>
        <taxon>Streptomycetaceae</taxon>
        <taxon>Streptomyces</taxon>
    </lineage>
</organism>